<dbReference type="GO" id="GO:0008119">
    <property type="term" value="F:thiopurine S-methyltransferase activity"/>
    <property type="evidence" value="ECO:0007669"/>
    <property type="project" value="UniProtKB-UniRule"/>
</dbReference>
<organism evidence="10 11">
    <name type="scientific">Kushneria sinocarnis</name>
    <dbReference type="NCBI Taxonomy" id="595502"/>
    <lineage>
        <taxon>Bacteria</taxon>
        <taxon>Pseudomonadati</taxon>
        <taxon>Pseudomonadota</taxon>
        <taxon>Gammaproteobacteria</taxon>
        <taxon>Oceanospirillales</taxon>
        <taxon>Halomonadaceae</taxon>
        <taxon>Kushneria</taxon>
    </lineage>
</organism>
<dbReference type="GO" id="GO:0032259">
    <property type="term" value="P:methylation"/>
    <property type="evidence" value="ECO:0007669"/>
    <property type="project" value="UniProtKB-KW"/>
</dbReference>
<dbReference type="HAMAP" id="MF_00812">
    <property type="entry name" value="Thiopur_methtran"/>
    <property type="match status" value="1"/>
</dbReference>
<dbReference type="PIRSF" id="PIRSF023956">
    <property type="entry name" value="Thiopurine_S-methyltransferase"/>
    <property type="match status" value="1"/>
</dbReference>
<dbReference type="PANTHER" id="PTHR10259">
    <property type="entry name" value="THIOPURINE S-METHYLTRANSFERASE"/>
    <property type="match status" value="1"/>
</dbReference>
<dbReference type="FunFam" id="3.40.50.150:FF:000101">
    <property type="entry name" value="Thiopurine S-methyltransferase"/>
    <property type="match status" value="1"/>
</dbReference>
<feature type="binding site" evidence="9">
    <location>
        <position position="12"/>
    </location>
    <ligand>
        <name>S-adenosyl-L-methionine</name>
        <dbReference type="ChEBI" id="CHEBI:59789"/>
    </ligand>
</feature>
<evidence type="ECO:0000256" key="5">
    <source>
        <dbReference type="ARBA" id="ARBA00022490"/>
    </source>
</evidence>
<dbReference type="EC" id="2.1.1.67" evidence="4 9"/>
<dbReference type="Proteomes" id="UP000281975">
    <property type="component" value="Unassembled WGS sequence"/>
</dbReference>
<evidence type="ECO:0000256" key="2">
    <source>
        <dbReference type="ARBA" id="ARBA00004496"/>
    </source>
</evidence>
<accession>A0A420WVT3</accession>
<comment type="caution">
    <text evidence="10">The sequence shown here is derived from an EMBL/GenBank/DDBJ whole genome shotgun (WGS) entry which is preliminary data.</text>
</comment>
<keyword evidence="8 9" id="KW-0949">S-adenosyl-L-methionine</keyword>
<keyword evidence="6 9" id="KW-0489">Methyltransferase</keyword>
<feature type="binding site" evidence="9">
    <location>
        <position position="47"/>
    </location>
    <ligand>
        <name>S-adenosyl-L-methionine</name>
        <dbReference type="ChEBI" id="CHEBI:59789"/>
    </ligand>
</feature>
<evidence type="ECO:0000256" key="9">
    <source>
        <dbReference type="HAMAP-Rule" id="MF_00812"/>
    </source>
</evidence>
<evidence type="ECO:0000256" key="1">
    <source>
        <dbReference type="ARBA" id="ARBA00000903"/>
    </source>
</evidence>
<protein>
    <recommendedName>
        <fullName evidence="4 9">Thiopurine S-methyltransferase</fullName>
        <ecNumber evidence="4 9">2.1.1.67</ecNumber>
    </recommendedName>
    <alternativeName>
        <fullName evidence="9">Thiopurine methyltransferase</fullName>
    </alternativeName>
</protein>
<dbReference type="PROSITE" id="PS51585">
    <property type="entry name" value="SAM_MT_TPMT"/>
    <property type="match status" value="1"/>
</dbReference>
<evidence type="ECO:0000256" key="7">
    <source>
        <dbReference type="ARBA" id="ARBA00022679"/>
    </source>
</evidence>
<dbReference type="InterPro" id="IPR029063">
    <property type="entry name" value="SAM-dependent_MTases_sf"/>
</dbReference>
<comment type="subcellular location">
    <subcellularLocation>
        <location evidence="2 9">Cytoplasm</location>
    </subcellularLocation>
</comment>
<dbReference type="GO" id="GO:0005737">
    <property type="term" value="C:cytoplasm"/>
    <property type="evidence" value="ECO:0007669"/>
    <property type="project" value="UniProtKB-SubCell"/>
</dbReference>
<dbReference type="Gene3D" id="3.40.50.150">
    <property type="entry name" value="Vaccinia Virus protein VP39"/>
    <property type="match status" value="1"/>
</dbReference>
<dbReference type="InterPro" id="IPR025835">
    <property type="entry name" value="Thiopurine_S-MeTrfase"/>
</dbReference>
<keyword evidence="11" id="KW-1185">Reference proteome</keyword>
<evidence type="ECO:0000256" key="4">
    <source>
        <dbReference type="ARBA" id="ARBA00011905"/>
    </source>
</evidence>
<name>A0A420WVT3_9GAMM</name>
<dbReference type="InterPro" id="IPR008854">
    <property type="entry name" value="TPMT"/>
</dbReference>
<gene>
    <name evidence="9" type="primary">tpm</name>
    <name evidence="10" type="ORF">C7446_2380</name>
</gene>
<keyword evidence="5 9" id="KW-0963">Cytoplasm</keyword>
<dbReference type="Pfam" id="PF05724">
    <property type="entry name" value="TPMT"/>
    <property type="match status" value="1"/>
</dbReference>
<reference evidence="10 11" key="1">
    <citation type="submission" date="2018-10" db="EMBL/GenBank/DDBJ databases">
        <title>Genomic Encyclopedia of Type Strains, Phase IV (KMG-IV): sequencing the most valuable type-strain genomes for metagenomic binning, comparative biology and taxonomic classification.</title>
        <authorList>
            <person name="Goeker M."/>
        </authorList>
    </citation>
    <scope>NUCLEOTIDE SEQUENCE [LARGE SCALE GENOMIC DNA]</scope>
    <source>
        <strain evidence="10 11">DSM 23229</strain>
    </source>
</reference>
<evidence type="ECO:0000256" key="3">
    <source>
        <dbReference type="ARBA" id="ARBA00008145"/>
    </source>
</evidence>
<evidence type="ECO:0000313" key="11">
    <source>
        <dbReference type="Proteomes" id="UP000281975"/>
    </source>
</evidence>
<proteinExistence type="inferred from homology"/>
<dbReference type="SUPFAM" id="SSF53335">
    <property type="entry name" value="S-adenosyl-L-methionine-dependent methyltransferases"/>
    <property type="match status" value="1"/>
</dbReference>
<evidence type="ECO:0000256" key="8">
    <source>
        <dbReference type="ARBA" id="ARBA00022691"/>
    </source>
</evidence>
<evidence type="ECO:0000256" key="6">
    <source>
        <dbReference type="ARBA" id="ARBA00022603"/>
    </source>
</evidence>
<feature type="binding site" evidence="9">
    <location>
        <position position="125"/>
    </location>
    <ligand>
        <name>S-adenosyl-L-methionine</name>
        <dbReference type="ChEBI" id="CHEBI:59789"/>
    </ligand>
</feature>
<sequence>MSDQHEQWLARWREGRIGFHLAEPHPRLVEYWSCLGLAQGSRILVPLCGKTPDMRWLAAQGHEVIGVELATEALEAFVAESDQPAAHDNDTRFERWQQGAITLYGGDFFHFRPALAGELAGFHDRAALVALPPSTRQRYALHLAHLLPPGAAGLLISLTHAAGPAEGPPYSVDEHEIRRLFDANFRCEWLRSDEDARGQGMREHLWRLVRRGPGAAEA</sequence>
<comment type="similarity">
    <text evidence="3 9">Belongs to the class I-like SAM-binding methyltransferase superfamily. TPMT family.</text>
</comment>
<dbReference type="EMBL" id="RBIN01000006">
    <property type="protein sequence ID" value="RKR02659.1"/>
    <property type="molecule type" value="Genomic_DNA"/>
</dbReference>
<comment type="catalytic activity">
    <reaction evidence="1 9">
        <text>S-adenosyl-L-methionine + a thiopurine = S-adenosyl-L-homocysteine + a thiopurine S-methylether.</text>
        <dbReference type="EC" id="2.1.1.67"/>
    </reaction>
</comment>
<dbReference type="RefSeq" id="WP_121173287.1">
    <property type="nucleotide sequence ID" value="NZ_RBIN01000006.1"/>
</dbReference>
<keyword evidence="7 9" id="KW-0808">Transferase</keyword>
<feature type="binding site" evidence="9">
    <location>
        <position position="68"/>
    </location>
    <ligand>
        <name>S-adenosyl-L-methionine</name>
        <dbReference type="ChEBI" id="CHEBI:59789"/>
    </ligand>
</feature>
<dbReference type="AlphaFoldDB" id="A0A420WVT3"/>
<dbReference type="PANTHER" id="PTHR10259:SF11">
    <property type="entry name" value="THIOPURINE S-METHYLTRANSFERASE"/>
    <property type="match status" value="1"/>
</dbReference>
<evidence type="ECO:0000313" key="10">
    <source>
        <dbReference type="EMBL" id="RKR02659.1"/>
    </source>
</evidence>
<dbReference type="OrthoDB" id="9778208at2"/>